<dbReference type="Gene3D" id="3.40.970.10">
    <property type="entry name" value="Ribonuclease H1, N-terminal domain"/>
    <property type="match status" value="1"/>
</dbReference>
<evidence type="ECO:0000256" key="1">
    <source>
        <dbReference type="ARBA" id="ARBA00000077"/>
    </source>
</evidence>
<organism evidence="11 12">
    <name type="scientific">Malassezia caprae</name>
    <dbReference type="NCBI Taxonomy" id="1381934"/>
    <lineage>
        <taxon>Eukaryota</taxon>
        <taxon>Fungi</taxon>
        <taxon>Dikarya</taxon>
        <taxon>Basidiomycota</taxon>
        <taxon>Ustilaginomycotina</taxon>
        <taxon>Malasseziomycetes</taxon>
        <taxon>Malasseziales</taxon>
        <taxon>Malasseziaceae</taxon>
        <taxon>Malassezia</taxon>
    </lineage>
</organism>
<dbReference type="InterPro" id="IPR014729">
    <property type="entry name" value="Rossmann-like_a/b/a_fold"/>
</dbReference>
<evidence type="ECO:0000256" key="7">
    <source>
        <dbReference type="ARBA" id="ARBA00022759"/>
    </source>
</evidence>
<dbReference type="AlphaFoldDB" id="A0AAF0E445"/>
<dbReference type="GO" id="GO:0046872">
    <property type="term" value="F:metal ion binding"/>
    <property type="evidence" value="ECO:0007669"/>
    <property type="project" value="UniProtKB-KW"/>
</dbReference>
<dbReference type="Pfam" id="PF02698">
    <property type="entry name" value="DUF218"/>
    <property type="match status" value="1"/>
</dbReference>
<dbReference type="GO" id="GO:0004523">
    <property type="term" value="F:RNA-DNA hybrid ribonuclease activity"/>
    <property type="evidence" value="ECO:0007669"/>
    <property type="project" value="UniProtKB-EC"/>
</dbReference>
<dbReference type="GO" id="GO:0003676">
    <property type="term" value="F:nucleic acid binding"/>
    <property type="evidence" value="ECO:0007669"/>
    <property type="project" value="InterPro"/>
</dbReference>
<keyword evidence="9" id="KW-0460">Magnesium</keyword>
<dbReference type="Proteomes" id="UP001220961">
    <property type="component" value="Chromosome 2"/>
</dbReference>
<sequence length="629" mass="71703">MARPKAKVYAVKVGRRPGIYNTWKECQEQTDRYPGARFQSFARMEDAQAFIDGFIVENEATKERILPVKRERSTSPIPAPPPKRMPTVKVPITSMVKPSSPIREYYDPELESNMAAWEARQADTYVDVYTDGSSLSNGTHLSTAGYGVYWEDERFQHLNQACRLAGPLQTNNRAELTAILMAIRLHPEPTRPLRIWTDSRYAINCINNWMPRWRSNNWKNQLGAEVSNKDLLQEIDKAIGSCKIRPTLEHVKGHAGTLGNEMADKLANQATLVQLVTFWEKANGSWPEHVQPAMKELSKDRRKRIADTLNCTEQPICHVKALNLTLSDEHKLNKALNESKAPQSLKDVWPRYVEAIRYMIGVYGNGTSARSSEDDMLYNATAPDWTNYMRAYTDYLASNFSGTTPPPFDVIHTAVTLLEVNERDNAVWFYDLDEKQNEAAKNRAKSLEWDSYAYAAIVVLGVGPELKDEPLSPQSKLRLGMAVTELHKGRAPYIVTSGGAVHPPKTAYTESEEMRLWLKQQYHLDDKYIVMEPHSRHTTTNLRNTARTLHGLGAPKEKPFLIVTNSDQYQYILQRGPHYEFNSTLLYAGQRDLGYSLGHVKAVDNRFLVEYRPNWDKVFLIDPMDPLDP</sequence>
<dbReference type="InterPro" id="IPR011320">
    <property type="entry name" value="RNase_H1_N"/>
</dbReference>
<dbReference type="InterPro" id="IPR036397">
    <property type="entry name" value="RNaseH_sf"/>
</dbReference>
<comment type="catalytic activity">
    <reaction evidence="1">
        <text>Endonucleolytic cleavage to 5'-phosphomonoester.</text>
        <dbReference type="EC" id="3.1.26.4"/>
    </reaction>
</comment>
<evidence type="ECO:0000313" key="11">
    <source>
        <dbReference type="EMBL" id="WFD18560.1"/>
    </source>
</evidence>
<evidence type="ECO:0000313" key="12">
    <source>
        <dbReference type="Proteomes" id="UP001220961"/>
    </source>
</evidence>
<proteinExistence type="inferred from homology"/>
<keyword evidence="5" id="KW-0540">Nuclease</keyword>
<dbReference type="PANTHER" id="PTHR10642">
    <property type="entry name" value="RIBONUCLEASE H1"/>
    <property type="match status" value="1"/>
</dbReference>
<evidence type="ECO:0000256" key="5">
    <source>
        <dbReference type="ARBA" id="ARBA00022722"/>
    </source>
</evidence>
<protein>
    <recommendedName>
        <fullName evidence="4">ribonuclease H</fullName>
        <ecNumber evidence="4">3.1.26.4</ecNumber>
    </recommendedName>
</protein>
<dbReference type="PANTHER" id="PTHR10642:SF26">
    <property type="entry name" value="RIBONUCLEASE H1"/>
    <property type="match status" value="1"/>
</dbReference>
<dbReference type="GO" id="GO:0043137">
    <property type="term" value="P:DNA replication, removal of RNA primer"/>
    <property type="evidence" value="ECO:0007669"/>
    <property type="project" value="TreeGrafter"/>
</dbReference>
<dbReference type="PROSITE" id="PS50879">
    <property type="entry name" value="RNASE_H_1"/>
    <property type="match status" value="1"/>
</dbReference>
<dbReference type="InterPro" id="IPR003848">
    <property type="entry name" value="DUF218"/>
</dbReference>
<dbReference type="InterPro" id="IPR037056">
    <property type="entry name" value="RNase_H1_N_sf"/>
</dbReference>
<evidence type="ECO:0000259" key="10">
    <source>
        <dbReference type="PROSITE" id="PS50879"/>
    </source>
</evidence>
<keyword evidence="12" id="KW-1185">Reference proteome</keyword>
<dbReference type="Pfam" id="PF01693">
    <property type="entry name" value="Cauli_VI"/>
    <property type="match status" value="1"/>
</dbReference>
<comment type="cofactor">
    <cofactor evidence="2">
        <name>Mg(2+)</name>
        <dbReference type="ChEBI" id="CHEBI:18420"/>
    </cofactor>
</comment>
<dbReference type="InterPro" id="IPR009027">
    <property type="entry name" value="Ribosomal_bL9/RNase_H1_N"/>
</dbReference>
<dbReference type="EMBL" id="CP119909">
    <property type="protein sequence ID" value="WFD18560.1"/>
    <property type="molecule type" value="Genomic_DNA"/>
</dbReference>
<dbReference type="EC" id="3.1.26.4" evidence="4"/>
<dbReference type="SUPFAM" id="SSF55658">
    <property type="entry name" value="L9 N-domain-like"/>
    <property type="match status" value="1"/>
</dbReference>
<reference evidence="11" key="1">
    <citation type="submission" date="2023-03" db="EMBL/GenBank/DDBJ databases">
        <title>Mating type loci evolution in Malassezia.</title>
        <authorList>
            <person name="Coelho M.A."/>
        </authorList>
    </citation>
    <scope>NUCLEOTIDE SEQUENCE</scope>
    <source>
        <strain evidence="11">CBS 10434</strain>
    </source>
</reference>
<dbReference type="CDD" id="cd09280">
    <property type="entry name" value="RNase_HI_eukaryote_like"/>
    <property type="match status" value="1"/>
</dbReference>
<evidence type="ECO:0000256" key="6">
    <source>
        <dbReference type="ARBA" id="ARBA00022723"/>
    </source>
</evidence>
<keyword evidence="8 11" id="KW-0378">Hydrolase</keyword>
<dbReference type="Gene3D" id="3.30.420.10">
    <property type="entry name" value="Ribonuclease H-like superfamily/Ribonuclease H"/>
    <property type="match status" value="1"/>
</dbReference>
<accession>A0AAF0E445</accession>
<dbReference type="InterPro" id="IPR050092">
    <property type="entry name" value="RNase_H"/>
</dbReference>
<dbReference type="FunFam" id="3.40.970.10:FF:000001">
    <property type="entry name" value="Ribonuclease H1"/>
    <property type="match status" value="1"/>
</dbReference>
<dbReference type="InterPro" id="IPR002156">
    <property type="entry name" value="RNaseH_domain"/>
</dbReference>
<evidence type="ECO:0000256" key="9">
    <source>
        <dbReference type="ARBA" id="ARBA00022842"/>
    </source>
</evidence>
<dbReference type="InterPro" id="IPR012337">
    <property type="entry name" value="RNaseH-like_sf"/>
</dbReference>
<feature type="domain" description="RNase H type-1" evidence="10">
    <location>
        <begin position="122"/>
        <end position="272"/>
    </location>
</feature>
<keyword evidence="7" id="KW-0255">Endonuclease</keyword>
<evidence type="ECO:0000256" key="3">
    <source>
        <dbReference type="ARBA" id="ARBA00005300"/>
    </source>
</evidence>
<evidence type="ECO:0000256" key="2">
    <source>
        <dbReference type="ARBA" id="ARBA00001946"/>
    </source>
</evidence>
<evidence type="ECO:0000256" key="4">
    <source>
        <dbReference type="ARBA" id="ARBA00012180"/>
    </source>
</evidence>
<gene>
    <name evidence="11" type="ORF">MCAP1_000764</name>
</gene>
<evidence type="ECO:0000256" key="8">
    <source>
        <dbReference type="ARBA" id="ARBA00022801"/>
    </source>
</evidence>
<comment type="similarity">
    <text evidence="3">Belongs to the RNase H family.</text>
</comment>
<dbReference type="Gene3D" id="3.40.50.620">
    <property type="entry name" value="HUPs"/>
    <property type="match status" value="1"/>
</dbReference>
<keyword evidence="6" id="KW-0479">Metal-binding</keyword>
<dbReference type="Pfam" id="PF00075">
    <property type="entry name" value="RNase_H"/>
    <property type="match status" value="1"/>
</dbReference>
<dbReference type="SUPFAM" id="SSF53098">
    <property type="entry name" value="Ribonuclease H-like"/>
    <property type="match status" value="1"/>
</dbReference>
<name>A0AAF0E445_9BASI</name>